<feature type="transmembrane region" description="Helical" evidence="1">
    <location>
        <begin position="81"/>
        <end position="102"/>
    </location>
</feature>
<dbReference type="InterPro" id="IPR045629">
    <property type="entry name" value="DUF6232"/>
</dbReference>
<dbReference type="EMBL" id="JBCGDC010000150">
    <property type="protein sequence ID" value="MFB6397527.1"/>
    <property type="molecule type" value="Genomic_DNA"/>
</dbReference>
<accession>A0ABV5CZU1</accession>
<keyword evidence="3" id="KW-1185">Reference proteome</keyword>
<sequence>MTLFYRDDSVQVTSTSIHVEGRSYRMADLTYVWHQRGRGSARTWTRVAVRGLLIFLLSAPPLVAVVCLLSLAYSAVDRANWSLALIIVAVCAVGAFALAPFLEVPLGWLDRSYSRGGAVNEIWVQCAGEEVLLLRTSDAHRFGQIYRAVQRAVEHGEPR</sequence>
<feature type="transmembrane region" description="Helical" evidence="1">
    <location>
        <begin position="52"/>
        <end position="75"/>
    </location>
</feature>
<dbReference type="Pfam" id="PF19744">
    <property type="entry name" value="DUF6232"/>
    <property type="match status" value="1"/>
</dbReference>
<evidence type="ECO:0000313" key="2">
    <source>
        <dbReference type="EMBL" id="MFB6397527.1"/>
    </source>
</evidence>
<reference evidence="2 3" key="1">
    <citation type="submission" date="2024-04" db="EMBL/GenBank/DDBJ databases">
        <title>Polymorphospora sp. isolated from Baiyangdian Lake in Xiong'an New Area.</title>
        <authorList>
            <person name="Zhang X."/>
            <person name="Liu J."/>
        </authorList>
    </citation>
    <scope>NUCLEOTIDE SEQUENCE [LARGE SCALE GENOMIC DNA]</scope>
    <source>
        <strain evidence="2 3">2-325</strain>
    </source>
</reference>
<comment type="caution">
    <text evidence="2">The sequence shown here is derived from an EMBL/GenBank/DDBJ whole genome shotgun (WGS) entry which is preliminary data.</text>
</comment>
<name>A0ABV5CZU1_9ACTN</name>
<dbReference type="Proteomes" id="UP001582793">
    <property type="component" value="Unassembled WGS sequence"/>
</dbReference>
<protein>
    <submittedName>
        <fullName evidence="2">DUF6232 family protein</fullName>
    </submittedName>
</protein>
<keyword evidence="1" id="KW-1133">Transmembrane helix</keyword>
<evidence type="ECO:0000313" key="3">
    <source>
        <dbReference type="Proteomes" id="UP001582793"/>
    </source>
</evidence>
<keyword evidence="1" id="KW-0812">Transmembrane</keyword>
<evidence type="ECO:0000256" key="1">
    <source>
        <dbReference type="SAM" id="Phobius"/>
    </source>
</evidence>
<dbReference type="RefSeq" id="WP_364208382.1">
    <property type="nucleotide sequence ID" value="NZ_JBCGDC010000150.1"/>
</dbReference>
<proteinExistence type="predicted"/>
<gene>
    <name evidence="2" type="ORF">AAFH96_31210</name>
</gene>
<organism evidence="2 3">
    <name type="scientific">Polymorphospora lycopeni</name>
    <dbReference type="NCBI Taxonomy" id="3140240"/>
    <lineage>
        <taxon>Bacteria</taxon>
        <taxon>Bacillati</taxon>
        <taxon>Actinomycetota</taxon>
        <taxon>Actinomycetes</taxon>
        <taxon>Micromonosporales</taxon>
        <taxon>Micromonosporaceae</taxon>
        <taxon>Polymorphospora</taxon>
    </lineage>
</organism>
<keyword evidence="1" id="KW-0472">Membrane</keyword>